<reference evidence="2 3" key="1">
    <citation type="submission" date="2023-06" db="EMBL/GenBank/DDBJ databases">
        <title>Actinomycetospora Odt1-22.</title>
        <authorList>
            <person name="Supong K."/>
        </authorList>
    </citation>
    <scope>NUCLEOTIDE SEQUENCE [LARGE SCALE GENOMIC DNA]</scope>
    <source>
        <strain evidence="2 3">Odt1-22</strain>
    </source>
</reference>
<dbReference type="RefSeq" id="WP_286055865.1">
    <property type="nucleotide sequence ID" value="NZ_JASVWF010000007.1"/>
</dbReference>
<dbReference type="Proteomes" id="UP001231924">
    <property type="component" value="Unassembled WGS sequence"/>
</dbReference>
<evidence type="ECO:0000313" key="3">
    <source>
        <dbReference type="Proteomes" id="UP001231924"/>
    </source>
</evidence>
<evidence type="ECO:0000256" key="1">
    <source>
        <dbReference type="SAM" id="MobiDB-lite"/>
    </source>
</evidence>
<proteinExistence type="predicted"/>
<accession>A0ABT7MGJ0</accession>
<organism evidence="2 3">
    <name type="scientific">Actinomycetospora termitidis</name>
    <dbReference type="NCBI Taxonomy" id="3053470"/>
    <lineage>
        <taxon>Bacteria</taxon>
        <taxon>Bacillati</taxon>
        <taxon>Actinomycetota</taxon>
        <taxon>Actinomycetes</taxon>
        <taxon>Pseudonocardiales</taxon>
        <taxon>Pseudonocardiaceae</taxon>
        <taxon>Actinomycetospora</taxon>
    </lineage>
</organism>
<comment type="caution">
    <text evidence="2">The sequence shown here is derived from an EMBL/GenBank/DDBJ whole genome shotgun (WGS) entry which is preliminary data.</text>
</comment>
<sequence length="152" mass="15830">MSEPVPPGLYTEPPLGQADWLPGRRLQASDPTVLSTGQVIPRDVVPGPGGGDAFTVGLDTAPTVLRELRAARDELQQVRSDAFALGTIDPGSQDEVSRDTAIVLGAVATGGTGSLIEAVDGGIRRLGELIDAIEAELAAYWSTEQANRGRLA</sequence>
<keyword evidence="3" id="KW-1185">Reference proteome</keyword>
<dbReference type="EMBL" id="JASVWF010000007">
    <property type="protein sequence ID" value="MDL5159284.1"/>
    <property type="molecule type" value="Genomic_DNA"/>
</dbReference>
<gene>
    <name evidence="2" type="ORF">QRT03_25180</name>
</gene>
<protein>
    <submittedName>
        <fullName evidence="2">Uncharacterized protein</fullName>
    </submittedName>
</protein>
<feature type="region of interest" description="Disordered" evidence="1">
    <location>
        <begin position="1"/>
        <end position="22"/>
    </location>
</feature>
<evidence type="ECO:0000313" key="2">
    <source>
        <dbReference type="EMBL" id="MDL5159284.1"/>
    </source>
</evidence>
<name>A0ABT7MGJ0_9PSEU</name>